<dbReference type="EMBL" id="JAVCQK010000475">
    <property type="protein sequence ID" value="MFH7519176.1"/>
    <property type="molecule type" value="Genomic_DNA"/>
</dbReference>
<proteinExistence type="predicted"/>
<evidence type="ECO:0000259" key="1">
    <source>
        <dbReference type="Pfam" id="PF07943"/>
    </source>
</evidence>
<gene>
    <name evidence="2" type="ORF">RA271_29080</name>
</gene>
<keyword evidence="2" id="KW-0378">Hydrolase</keyword>
<evidence type="ECO:0000313" key="2">
    <source>
        <dbReference type="EMBL" id="MFH7519176.1"/>
    </source>
</evidence>
<feature type="domain" description="Peptidase S11 D-Ala-D-Ala carboxypeptidase A C-terminal" evidence="1">
    <location>
        <begin position="38"/>
        <end position="83"/>
    </location>
</feature>
<accession>A0ABW7NWF2</accession>
<keyword evidence="2" id="KW-0121">Carboxypeptidase</keyword>
<feature type="non-terminal residue" evidence="2">
    <location>
        <position position="1"/>
    </location>
</feature>
<dbReference type="Gene3D" id="3.40.710.10">
    <property type="entry name" value="DD-peptidase/beta-lactamase superfamily"/>
    <property type="match status" value="1"/>
</dbReference>
<dbReference type="SUPFAM" id="SSF56601">
    <property type="entry name" value="beta-lactamase/transpeptidase-like"/>
    <property type="match status" value="1"/>
</dbReference>
<dbReference type="EC" id="3.4.16.4" evidence="2"/>
<dbReference type="Gene3D" id="2.60.410.10">
    <property type="entry name" value="D-Ala-D-Ala carboxypeptidase, C-terminal domain"/>
    <property type="match status" value="1"/>
</dbReference>
<feature type="non-terminal residue" evidence="2">
    <location>
        <position position="83"/>
    </location>
</feature>
<dbReference type="Proteomes" id="UP001610657">
    <property type="component" value="Unassembled WGS sequence"/>
</dbReference>
<comment type="caution">
    <text evidence="2">The sequence shown here is derived from an EMBL/GenBank/DDBJ whole genome shotgun (WGS) entry which is preliminary data.</text>
</comment>
<keyword evidence="2" id="KW-0645">Protease</keyword>
<sequence>SSAVRDGMRLIAVVFATNSEQARAAETQKLLTYGFPFFETQNFYQKGTELAQATVWKVTERQVKAGLAEDLSMTMPKGDMKKL</sequence>
<name>A0ABW7NWF2_9PSED</name>
<evidence type="ECO:0000313" key="3">
    <source>
        <dbReference type="Proteomes" id="UP001610657"/>
    </source>
</evidence>
<dbReference type="InterPro" id="IPR012907">
    <property type="entry name" value="Peptidase_S11_C"/>
</dbReference>
<protein>
    <submittedName>
        <fullName evidence="2">Serine-type D-Ala-D-Ala carboxypeptidase</fullName>
        <ecNumber evidence="2">3.4.16.4</ecNumber>
    </submittedName>
</protein>
<keyword evidence="3" id="KW-1185">Reference proteome</keyword>
<reference evidence="2 3" key="1">
    <citation type="submission" date="2023-08" db="EMBL/GenBank/DDBJ databases">
        <title>Genomic and mutational analysis of Pseudomonas syringae pv. tagetis EB037 pathogenicity on sunflower.</title>
        <authorList>
            <person name="Maul J.E."/>
        </authorList>
    </citation>
    <scope>NUCLEOTIDE SEQUENCE [LARGE SCALE GENOMIC DNA]</scope>
    <source>
        <strain evidence="2 3">EB037_T1</strain>
    </source>
</reference>
<dbReference type="InterPro" id="IPR037167">
    <property type="entry name" value="Peptidase_S11_C_sf"/>
</dbReference>
<dbReference type="Pfam" id="PF07943">
    <property type="entry name" value="PBP5_C"/>
    <property type="match status" value="1"/>
</dbReference>
<dbReference type="InterPro" id="IPR012338">
    <property type="entry name" value="Beta-lactam/transpept-like"/>
</dbReference>
<dbReference type="GO" id="GO:0009002">
    <property type="term" value="F:serine-type D-Ala-D-Ala carboxypeptidase activity"/>
    <property type="evidence" value="ECO:0007669"/>
    <property type="project" value="UniProtKB-EC"/>
</dbReference>
<organism evidence="2 3">
    <name type="scientific">Pseudomonas syringae pv. tagetis</name>
    <dbReference type="NCBI Taxonomy" id="129140"/>
    <lineage>
        <taxon>Bacteria</taxon>
        <taxon>Pseudomonadati</taxon>
        <taxon>Pseudomonadota</taxon>
        <taxon>Gammaproteobacteria</taxon>
        <taxon>Pseudomonadales</taxon>
        <taxon>Pseudomonadaceae</taxon>
        <taxon>Pseudomonas</taxon>
    </lineage>
</organism>